<dbReference type="Proteomes" id="UP000253729">
    <property type="component" value="Unassembled WGS sequence"/>
</dbReference>
<dbReference type="EMBL" id="KZ852041">
    <property type="protein sequence ID" value="RDH35285.1"/>
    <property type="molecule type" value="Genomic_DNA"/>
</dbReference>
<gene>
    <name evidence="1" type="ORF">BDQ94DRAFT_140569</name>
</gene>
<evidence type="ECO:0000313" key="1">
    <source>
        <dbReference type="EMBL" id="RDH35285.1"/>
    </source>
</evidence>
<dbReference type="RefSeq" id="XP_026628307.1">
    <property type="nucleotide sequence ID" value="XM_026765647.1"/>
</dbReference>
<evidence type="ECO:0000313" key="2">
    <source>
        <dbReference type="Proteomes" id="UP000253729"/>
    </source>
</evidence>
<protein>
    <submittedName>
        <fullName evidence="1">Uncharacterized protein</fullName>
    </submittedName>
</protein>
<name>A0A3F3Q831_9EURO</name>
<dbReference type="AlphaFoldDB" id="A0A3F3Q831"/>
<accession>A0A3F3Q831</accession>
<dbReference type="GeneID" id="38134003"/>
<keyword evidence="2" id="KW-1185">Reference proteome</keyword>
<proteinExistence type="predicted"/>
<sequence length="64" mass="7740">MVCLACYLSLYCFSLSFQLSIHVFEKMALGLDVRYFRYYYYYYLLTYRYLLWGGAGQECLYYGA</sequence>
<organism evidence="1 2">
    <name type="scientific">Aspergillus welwitschiae</name>
    <dbReference type="NCBI Taxonomy" id="1341132"/>
    <lineage>
        <taxon>Eukaryota</taxon>
        <taxon>Fungi</taxon>
        <taxon>Dikarya</taxon>
        <taxon>Ascomycota</taxon>
        <taxon>Pezizomycotina</taxon>
        <taxon>Eurotiomycetes</taxon>
        <taxon>Eurotiomycetidae</taxon>
        <taxon>Eurotiales</taxon>
        <taxon>Aspergillaceae</taxon>
        <taxon>Aspergillus</taxon>
        <taxon>Aspergillus subgen. Circumdati</taxon>
    </lineage>
</organism>
<reference evidence="1 2" key="1">
    <citation type="submission" date="2018-07" db="EMBL/GenBank/DDBJ databases">
        <title>The genomes of Aspergillus section Nigri reveals drivers in fungal speciation.</title>
        <authorList>
            <consortium name="DOE Joint Genome Institute"/>
            <person name="Vesth T.C."/>
            <person name="Nybo J."/>
            <person name="Theobald S."/>
            <person name="Brandl J."/>
            <person name="Frisvad J.C."/>
            <person name="Nielsen K.F."/>
            <person name="Lyhne E.K."/>
            <person name="Kogle M.E."/>
            <person name="Kuo A."/>
            <person name="Riley R."/>
            <person name="Clum A."/>
            <person name="Nolan M."/>
            <person name="Lipzen A."/>
            <person name="Salamov A."/>
            <person name="Henrissat B."/>
            <person name="Wiebenga A."/>
            <person name="De vries R.P."/>
            <person name="Grigoriev I.V."/>
            <person name="Mortensen U.H."/>
            <person name="Andersen M.R."/>
            <person name="Baker S.E."/>
        </authorList>
    </citation>
    <scope>NUCLEOTIDE SEQUENCE [LARGE SCALE GENOMIC DNA]</scope>
    <source>
        <strain evidence="1 2">CBS 139.54b</strain>
    </source>
</reference>